<name>A0A7W4VCT1_9BURK</name>
<dbReference type="Pfam" id="PF13524">
    <property type="entry name" value="Glyco_trans_1_2"/>
    <property type="match status" value="1"/>
</dbReference>
<dbReference type="EMBL" id="JACHWF010000004">
    <property type="protein sequence ID" value="MBB3009231.1"/>
    <property type="molecule type" value="Genomic_DNA"/>
</dbReference>
<dbReference type="Proteomes" id="UP000578036">
    <property type="component" value="Unassembled WGS sequence"/>
</dbReference>
<evidence type="ECO:0000259" key="1">
    <source>
        <dbReference type="Pfam" id="PF13524"/>
    </source>
</evidence>
<evidence type="ECO:0000313" key="2">
    <source>
        <dbReference type="EMBL" id="MBB3009231.1"/>
    </source>
</evidence>
<keyword evidence="3" id="KW-1185">Reference proteome</keyword>
<dbReference type="InterPro" id="IPR055259">
    <property type="entry name" value="YkvP/CgeB_Glyco_trans-like"/>
</dbReference>
<evidence type="ECO:0000313" key="3">
    <source>
        <dbReference type="Proteomes" id="UP000578036"/>
    </source>
</evidence>
<dbReference type="RefSeq" id="WP_221221501.1">
    <property type="nucleotide sequence ID" value="NZ_JACHWF010000004.1"/>
</dbReference>
<reference evidence="2 3" key="1">
    <citation type="submission" date="2020-08" db="EMBL/GenBank/DDBJ databases">
        <title>Genomic Encyclopedia of Type Strains, Phase IV (KMG-V): Genome sequencing to study the core and pangenomes of soil and plant-associated prokaryotes.</title>
        <authorList>
            <person name="Whitman W."/>
        </authorList>
    </citation>
    <scope>NUCLEOTIDE SEQUENCE [LARGE SCALE GENOMIC DNA]</scope>
    <source>
        <strain evidence="2 3">SLV-2362</strain>
    </source>
</reference>
<dbReference type="AlphaFoldDB" id="A0A7W4VCT1"/>
<sequence>MIADALTFESLGLETRIVPLGPLDRIWRLPLAKPDFLLVESAWLGHRNRWRYKIAAYPEHPERNNRALARLVAAARDRNIPTVFWNKEDGVHFDRFIESARLFDHVFTVDANTIPRYKEVMGEGASVQTLMFAIQPKTHGFMGFDFKYHRANFVGSYSSHVHPQRRRWQDAFFGAACSSGLGVTAIDRNSTRKAEHYRFPSLRGLDVQGAIPHAETGRIYRDYLVSINVNTVEDSPTMFSRRLVEILGCGGIAVTNPTIAVNTMFKEFCHVAASADEARDLFARLRLGPSSMDLERARAGAEYVAKHHTWAHRLKQIAEVVLR</sequence>
<gene>
    <name evidence="2" type="ORF">FHX61_003904</name>
</gene>
<proteinExistence type="predicted"/>
<organism evidence="2 3">
    <name type="scientific">Cupriavidus alkaliphilus</name>
    <dbReference type="NCBI Taxonomy" id="942866"/>
    <lineage>
        <taxon>Bacteria</taxon>
        <taxon>Pseudomonadati</taxon>
        <taxon>Pseudomonadota</taxon>
        <taxon>Betaproteobacteria</taxon>
        <taxon>Burkholderiales</taxon>
        <taxon>Burkholderiaceae</taxon>
        <taxon>Cupriavidus</taxon>
    </lineage>
</organism>
<accession>A0A7W4VCT1</accession>
<comment type="caution">
    <text evidence="2">The sequence shown here is derived from an EMBL/GenBank/DDBJ whole genome shotgun (WGS) entry which is preliminary data.</text>
</comment>
<feature type="domain" description="Spore protein YkvP/CgeB glycosyl transferase-like" evidence="1">
    <location>
        <begin position="204"/>
        <end position="318"/>
    </location>
</feature>
<protein>
    <submittedName>
        <fullName evidence="2">Spore maturation protein CgeB</fullName>
    </submittedName>
</protein>